<dbReference type="AlphaFoldDB" id="A0A9X3J2V4"/>
<proteinExistence type="predicted"/>
<dbReference type="RefSeq" id="WP_267774765.1">
    <property type="nucleotide sequence ID" value="NZ_JAPNKE010000002.1"/>
</dbReference>
<gene>
    <name evidence="1" type="ORF">OV079_39195</name>
</gene>
<dbReference type="EMBL" id="JAPNKE010000002">
    <property type="protein sequence ID" value="MCY1011488.1"/>
    <property type="molecule type" value="Genomic_DNA"/>
</dbReference>
<sequence length="87" mass="9842">MPFFTSELGPRDFDKKSMWREYKELSGKNPFSEAVADPASPLHGRDLAYLEYMRTAIDAFNESVYVLWTGTLPRYGVRAEGSSVSAE</sequence>
<organism evidence="1 2">
    <name type="scientific">Nannocystis pusilla</name>
    <dbReference type="NCBI Taxonomy" id="889268"/>
    <lineage>
        <taxon>Bacteria</taxon>
        <taxon>Pseudomonadati</taxon>
        <taxon>Myxococcota</taxon>
        <taxon>Polyangia</taxon>
        <taxon>Nannocystales</taxon>
        <taxon>Nannocystaceae</taxon>
        <taxon>Nannocystis</taxon>
    </lineage>
</organism>
<evidence type="ECO:0000313" key="1">
    <source>
        <dbReference type="EMBL" id="MCY1011488.1"/>
    </source>
</evidence>
<reference evidence="1" key="1">
    <citation type="submission" date="2022-11" db="EMBL/GenBank/DDBJ databases">
        <title>Minimal conservation of predation-associated metabolite biosynthetic gene clusters underscores biosynthetic potential of Myxococcota including descriptions for ten novel species: Archangium lansinium sp. nov., Myxococcus landrumus sp. nov., Nannocystis bai.</title>
        <authorList>
            <person name="Ahearne A."/>
            <person name="Stevens C."/>
            <person name="Phillips K."/>
        </authorList>
    </citation>
    <scope>NUCLEOTIDE SEQUENCE</scope>
    <source>
        <strain evidence="1">Na p29</strain>
    </source>
</reference>
<comment type="caution">
    <text evidence="1">The sequence shown here is derived from an EMBL/GenBank/DDBJ whole genome shotgun (WGS) entry which is preliminary data.</text>
</comment>
<protein>
    <submittedName>
        <fullName evidence="1">Uncharacterized protein</fullName>
    </submittedName>
</protein>
<accession>A0A9X3J2V4</accession>
<dbReference type="Proteomes" id="UP001150924">
    <property type="component" value="Unassembled WGS sequence"/>
</dbReference>
<name>A0A9X3J2V4_9BACT</name>
<evidence type="ECO:0000313" key="2">
    <source>
        <dbReference type="Proteomes" id="UP001150924"/>
    </source>
</evidence>
<keyword evidence="2" id="KW-1185">Reference proteome</keyword>